<comment type="caution">
    <text evidence="2">The sequence shown here is derived from an EMBL/GenBank/DDBJ whole genome shotgun (WGS) entry which is preliminary data.</text>
</comment>
<name>A0A1F4RB59_UNCSA</name>
<gene>
    <name evidence="2" type="ORF">A3H38_04680</name>
</gene>
<sequence length="88" mass="9919">MENEKLYQAIENIRRDKNEPGRYIFFTFLNGIAQGLGMALGMTIIAAVLLFVVIKILARVVDLPVIGMYVAELVKFVSQYLDKGLPTR</sequence>
<keyword evidence="1" id="KW-0472">Membrane</keyword>
<reference evidence="2 3" key="1">
    <citation type="journal article" date="2016" name="Nat. Commun.">
        <title>Thousands of microbial genomes shed light on interconnected biogeochemical processes in an aquifer system.</title>
        <authorList>
            <person name="Anantharaman K."/>
            <person name="Brown C.T."/>
            <person name="Hug L.A."/>
            <person name="Sharon I."/>
            <person name="Castelle C.J."/>
            <person name="Probst A.J."/>
            <person name="Thomas B.C."/>
            <person name="Singh A."/>
            <person name="Wilkins M.J."/>
            <person name="Karaoz U."/>
            <person name="Brodie E.L."/>
            <person name="Williams K.H."/>
            <person name="Hubbard S.S."/>
            <person name="Banfield J.F."/>
        </authorList>
    </citation>
    <scope>NUCLEOTIDE SEQUENCE [LARGE SCALE GENOMIC DNA]</scope>
</reference>
<feature type="transmembrane region" description="Helical" evidence="1">
    <location>
        <begin position="36"/>
        <end position="58"/>
    </location>
</feature>
<dbReference type="AlphaFoldDB" id="A0A1F4RB59"/>
<protein>
    <submittedName>
        <fullName evidence="2">Uncharacterized protein</fullName>
    </submittedName>
</protein>
<proteinExistence type="predicted"/>
<evidence type="ECO:0000313" key="2">
    <source>
        <dbReference type="EMBL" id="OGC05411.1"/>
    </source>
</evidence>
<dbReference type="InterPro" id="IPR043723">
    <property type="entry name" value="DUF5665"/>
</dbReference>
<evidence type="ECO:0000313" key="3">
    <source>
        <dbReference type="Proteomes" id="UP000176938"/>
    </source>
</evidence>
<accession>A0A1F4RB59</accession>
<keyword evidence="1" id="KW-0812">Transmembrane</keyword>
<dbReference type="EMBL" id="METP01000041">
    <property type="protein sequence ID" value="OGC05411.1"/>
    <property type="molecule type" value="Genomic_DNA"/>
</dbReference>
<dbReference type="Proteomes" id="UP000176938">
    <property type="component" value="Unassembled WGS sequence"/>
</dbReference>
<dbReference type="Pfam" id="PF18910">
    <property type="entry name" value="DUF5665"/>
    <property type="match status" value="1"/>
</dbReference>
<organism evidence="2 3">
    <name type="scientific">candidate division WOR-1 bacterium RIFCSPLOWO2_02_FULL_46_20</name>
    <dbReference type="NCBI Taxonomy" id="1802567"/>
    <lineage>
        <taxon>Bacteria</taxon>
        <taxon>Bacillati</taxon>
        <taxon>Saganbacteria</taxon>
    </lineage>
</organism>
<evidence type="ECO:0000256" key="1">
    <source>
        <dbReference type="SAM" id="Phobius"/>
    </source>
</evidence>
<keyword evidence="1" id="KW-1133">Transmembrane helix</keyword>